<reference evidence="1" key="1">
    <citation type="submission" date="2017-02" db="EMBL/GenBank/DDBJ databases">
        <title>Delving into the versatile metabolic prowess of the omnipresent phylum Bacteroidetes.</title>
        <authorList>
            <person name="Nobu M.K."/>
            <person name="Mei R."/>
            <person name="Narihiro T."/>
            <person name="Kuroda K."/>
            <person name="Liu W.-T."/>
        </authorList>
    </citation>
    <scope>NUCLEOTIDE SEQUENCE</scope>
    <source>
        <strain evidence="1">ADurb.Bin160</strain>
    </source>
</reference>
<dbReference type="AlphaFoldDB" id="A0A1V5ZK16"/>
<comment type="caution">
    <text evidence="1">The sequence shown here is derived from an EMBL/GenBank/DDBJ whole genome shotgun (WGS) entry which is preliminary data.</text>
</comment>
<accession>A0A1V5ZK16</accession>
<dbReference type="Proteomes" id="UP000485621">
    <property type="component" value="Unassembled WGS sequence"/>
</dbReference>
<evidence type="ECO:0000313" key="1">
    <source>
        <dbReference type="EMBL" id="OQB40294.1"/>
    </source>
</evidence>
<protein>
    <submittedName>
        <fullName evidence="1">Uncharacterized protein</fullName>
    </submittedName>
</protein>
<proteinExistence type="predicted"/>
<name>A0A1V5ZK16_9BACT</name>
<dbReference type="EMBL" id="MWDB01000049">
    <property type="protein sequence ID" value="OQB40294.1"/>
    <property type="molecule type" value="Genomic_DNA"/>
</dbReference>
<organism evidence="1">
    <name type="scientific">candidate division CPR1 bacterium ADurb.Bin160</name>
    <dbReference type="NCBI Taxonomy" id="1852826"/>
    <lineage>
        <taxon>Bacteria</taxon>
        <taxon>candidate division CPR1</taxon>
    </lineage>
</organism>
<gene>
    <name evidence="1" type="ORF">BWY04_01383</name>
</gene>
<sequence length="101" mass="11946">MSYIDVEDKGFKSLKCSDLDETKRIVKDLTDKGYILRFDTFPPNVICGKYDCAIVYHQNIDVCKYIYIIKNYKNIAILKQEVINEKNNLFKFSKIHESKRI</sequence>